<evidence type="ECO:0000313" key="4">
    <source>
        <dbReference type="Proteomes" id="UP000248544"/>
    </source>
</evidence>
<keyword evidence="1" id="KW-0560">Oxidoreductase</keyword>
<dbReference type="GO" id="GO:0016705">
    <property type="term" value="F:oxidoreductase activity, acting on paired donors, with incorporation or reduction of molecular oxygen"/>
    <property type="evidence" value="ECO:0007669"/>
    <property type="project" value="InterPro"/>
</dbReference>
<name>A0A2W2INE2_9ACTN</name>
<protein>
    <submittedName>
        <fullName evidence="3">LLM class F420-dependent oxidoreductase</fullName>
    </submittedName>
</protein>
<dbReference type="EMBL" id="POUA01000046">
    <property type="protein sequence ID" value="PZG51374.1"/>
    <property type="molecule type" value="Genomic_DNA"/>
</dbReference>
<feature type="domain" description="Luciferase-like" evidence="2">
    <location>
        <begin position="12"/>
        <end position="309"/>
    </location>
</feature>
<dbReference type="AlphaFoldDB" id="A0A2W2INE2"/>
<evidence type="ECO:0000313" key="3">
    <source>
        <dbReference type="EMBL" id="PZG51374.1"/>
    </source>
</evidence>
<evidence type="ECO:0000256" key="1">
    <source>
        <dbReference type="ARBA" id="ARBA00023002"/>
    </source>
</evidence>
<dbReference type="RefSeq" id="WP_111166578.1">
    <property type="nucleotide sequence ID" value="NZ_POUA01000046.1"/>
</dbReference>
<gene>
    <name evidence="3" type="ORF">C1I98_08775</name>
</gene>
<dbReference type="InterPro" id="IPR036661">
    <property type="entry name" value="Luciferase-like_sf"/>
</dbReference>
<organism evidence="3 4">
    <name type="scientific">Spongiactinospora gelatinilytica</name>
    <dbReference type="NCBI Taxonomy" id="2666298"/>
    <lineage>
        <taxon>Bacteria</taxon>
        <taxon>Bacillati</taxon>
        <taxon>Actinomycetota</taxon>
        <taxon>Actinomycetes</taxon>
        <taxon>Streptosporangiales</taxon>
        <taxon>Streptosporangiaceae</taxon>
        <taxon>Spongiactinospora</taxon>
    </lineage>
</organism>
<dbReference type="PANTHER" id="PTHR43244">
    <property type="match status" value="1"/>
</dbReference>
<reference evidence="3 4" key="1">
    <citation type="submission" date="2018-01" db="EMBL/GenBank/DDBJ databases">
        <title>Draft genome sequence of Sphaerisporangium sp. 7K107.</title>
        <authorList>
            <person name="Sahin N."/>
            <person name="Saygin H."/>
            <person name="Ay H."/>
        </authorList>
    </citation>
    <scope>NUCLEOTIDE SEQUENCE [LARGE SCALE GENOMIC DNA]</scope>
    <source>
        <strain evidence="3 4">7K107</strain>
    </source>
</reference>
<dbReference type="Pfam" id="PF00296">
    <property type="entry name" value="Bac_luciferase"/>
    <property type="match status" value="1"/>
</dbReference>
<dbReference type="Proteomes" id="UP000248544">
    <property type="component" value="Unassembled WGS sequence"/>
</dbReference>
<dbReference type="CDD" id="cd01097">
    <property type="entry name" value="Tetrahydromethanopterin_reductase"/>
    <property type="match status" value="1"/>
</dbReference>
<accession>A0A2W2INE2</accession>
<dbReference type="InterPro" id="IPR050564">
    <property type="entry name" value="F420-G6PD/mer"/>
</dbReference>
<dbReference type="InterPro" id="IPR011251">
    <property type="entry name" value="Luciferase-like_dom"/>
</dbReference>
<dbReference type="SUPFAM" id="SSF51679">
    <property type="entry name" value="Bacterial luciferase-like"/>
    <property type="match status" value="1"/>
</dbReference>
<dbReference type="Gene3D" id="3.20.20.30">
    <property type="entry name" value="Luciferase-like domain"/>
    <property type="match status" value="1"/>
</dbReference>
<comment type="caution">
    <text evidence="3">The sequence shown here is derived from an EMBL/GenBank/DDBJ whole genome shotgun (WGS) entry which is preliminary data.</text>
</comment>
<dbReference type="PANTHER" id="PTHR43244:SF1">
    <property type="entry name" value="5,10-METHYLENETETRAHYDROMETHANOPTERIN REDUCTASE"/>
    <property type="match status" value="1"/>
</dbReference>
<keyword evidence="4" id="KW-1185">Reference proteome</keyword>
<sequence length="346" mass="36752">MRLGINVPLDDADLAVEAERLGFEVAFVPEGFRSDAASALGYIAARTTRIHMASGVFQMPARTPAMTVMTAATLDGLSGGRFRLGLGVSNAFITEGWHGRPFGRPLAMSREYVAIVRAGLDGRQVDHQGEHLTVPLPGGRGTGFRLHNKLISPRIPVYLAAVGDRGLELAGEIADGWFGVFCSPARVAEAVRRIGAGRVRGDHVGESFEVIPSVPIAVGEDLETAALPVKHHVARFVSLGHRSDNFYFRLMERLGHGEAAAKIQDRAQAGDTAGAVAAVPLEFADDTSLLGPADRLAERMAAYEQAGVTILALSPVGSDPAARRKSLQVAAEAVELINPGRTRPDN</sequence>
<proteinExistence type="predicted"/>
<evidence type="ECO:0000259" key="2">
    <source>
        <dbReference type="Pfam" id="PF00296"/>
    </source>
</evidence>